<evidence type="ECO:0000256" key="1">
    <source>
        <dbReference type="SAM" id="MobiDB-lite"/>
    </source>
</evidence>
<name>A0A8B6E105_MYTGA</name>
<dbReference type="EMBL" id="UYJE01004448">
    <property type="protein sequence ID" value="VDI28097.1"/>
    <property type="molecule type" value="Genomic_DNA"/>
</dbReference>
<reference evidence="2" key="1">
    <citation type="submission" date="2018-11" db="EMBL/GenBank/DDBJ databases">
        <authorList>
            <person name="Alioto T."/>
            <person name="Alioto T."/>
        </authorList>
    </citation>
    <scope>NUCLEOTIDE SEQUENCE</scope>
</reference>
<feature type="compositionally biased region" description="Basic and acidic residues" evidence="1">
    <location>
        <begin position="86"/>
        <end position="97"/>
    </location>
</feature>
<protein>
    <submittedName>
        <fullName evidence="2">Uncharacterized protein</fullName>
    </submittedName>
</protein>
<dbReference type="AlphaFoldDB" id="A0A8B6E105"/>
<accession>A0A8B6E105</accession>
<comment type="caution">
    <text evidence="2">The sequence shown here is derived from an EMBL/GenBank/DDBJ whole genome shotgun (WGS) entry which is preliminary data.</text>
</comment>
<evidence type="ECO:0000313" key="2">
    <source>
        <dbReference type="EMBL" id="VDI28097.1"/>
    </source>
</evidence>
<feature type="region of interest" description="Disordered" evidence="1">
    <location>
        <begin position="1"/>
        <end position="35"/>
    </location>
</feature>
<organism evidence="2 3">
    <name type="scientific">Mytilus galloprovincialis</name>
    <name type="common">Mediterranean mussel</name>
    <dbReference type="NCBI Taxonomy" id="29158"/>
    <lineage>
        <taxon>Eukaryota</taxon>
        <taxon>Metazoa</taxon>
        <taxon>Spiralia</taxon>
        <taxon>Lophotrochozoa</taxon>
        <taxon>Mollusca</taxon>
        <taxon>Bivalvia</taxon>
        <taxon>Autobranchia</taxon>
        <taxon>Pteriomorphia</taxon>
        <taxon>Mytilida</taxon>
        <taxon>Mytiloidea</taxon>
        <taxon>Mytilidae</taxon>
        <taxon>Mytilinae</taxon>
        <taxon>Mytilus</taxon>
    </lineage>
</organism>
<gene>
    <name evidence="2" type="ORF">MGAL_10B011790</name>
</gene>
<sequence length="295" mass="35029">NYPLDGTSVVCHTRQSQQKGKRDRSHTTDIQDPHDVIDSNDDILHLVLNQRKKISSLQRQLWQTGNDNADLREQMDGMWNKIREMDKSNQRRDDKIRKHERKQYQANEDTRRSKDSMQSQLHDLRQEKIIDKLTIQNVEKDLENLSKSHRESCEKIDKRFHTIKINQTDVEKRLEDRIDGVRIKNKEEILKTQKQNEAQMEELLRIIHSLRMVSKENWEGKYFASSTTENNEDENIEEQLDNEELSLSKEILPVFGEDNNAKMMNEGDKQKTKKIPAFKSKHTIERQPFVCRKIP</sequence>
<dbReference type="Proteomes" id="UP000596742">
    <property type="component" value="Unassembled WGS sequence"/>
</dbReference>
<evidence type="ECO:0000313" key="3">
    <source>
        <dbReference type="Proteomes" id="UP000596742"/>
    </source>
</evidence>
<proteinExistence type="predicted"/>
<feature type="compositionally biased region" description="Basic and acidic residues" evidence="1">
    <location>
        <begin position="25"/>
        <end position="35"/>
    </location>
</feature>
<feature type="non-terminal residue" evidence="2">
    <location>
        <position position="1"/>
    </location>
</feature>
<keyword evidence="3" id="KW-1185">Reference proteome</keyword>
<feature type="region of interest" description="Disordered" evidence="1">
    <location>
        <begin position="86"/>
        <end position="120"/>
    </location>
</feature>